<sequence>MDSPTILQNTYQVIENEINSWWKEVVEREMSVAMEEEKKIAIDKYRYHAGIPSVTVICDGGWSKRSHIHTYNALGGVAVIIEAETKKNITCRNTKQDQNQDDDSEVECEDIFQEQSEFWDAGTSLQAQEDSRGNYNLNPSDLQLGMRQDLSLLLNNVAKKSSSLIGNFTTNLAECWMHIRSKFDGGKMLNHCNRDAWHTRCYAGALRFNIGPNWSQNNTYQVIENEINSWLKEVVEREMSVAMEEEKKIAIDKYRYHAGIRNKYCYICNRNESLGTTPKQHECFKNWNQSSQSMESDVIVEGFLKANDNGIRYMNFIADGDSSMHAQIMNRAPVWGKHVKKLECANHITKCLR</sequence>
<comment type="caution">
    <text evidence="2">The sequence shown here is derived from an EMBL/GenBank/DDBJ whole genome shotgun (WGS) entry which is preliminary data.</text>
</comment>
<dbReference type="InterPro" id="IPR049012">
    <property type="entry name" value="Mutator_transp_dom"/>
</dbReference>
<dbReference type="Pfam" id="PF20700">
    <property type="entry name" value="Mutator"/>
    <property type="match status" value="2"/>
</dbReference>
<evidence type="ECO:0000313" key="3">
    <source>
        <dbReference type="Proteomes" id="UP000683360"/>
    </source>
</evidence>
<accession>A0A8S3RD66</accession>
<dbReference type="AlphaFoldDB" id="A0A8S3RD66"/>
<dbReference type="Proteomes" id="UP000683360">
    <property type="component" value="Unassembled WGS sequence"/>
</dbReference>
<name>A0A8S3RD66_MYTED</name>
<feature type="domain" description="Mutator-like transposase" evidence="1">
    <location>
        <begin position="1"/>
        <end position="92"/>
    </location>
</feature>
<reference evidence="2" key="1">
    <citation type="submission" date="2021-03" db="EMBL/GenBank/DDBJ databases">
        <authorList>
            <person name="Bekaert M."/>
        </authorList>
    </citation>
    <scope>NUCLEOTIDE SEQUENCE</scope>
</reference>
<gene>
    <name evidence="2" type="ORF">MEDL_20232</name>
</gene>
<feature type="domain" description="Mutator-like transposase" evidence="1">
    <location>
        <begin position="258"/>
        <end position="352"/>
    </location>
</feature>
<protein>
    <recommendedName>
        <fullName evidence="1">Mutator-like transposase domain-containing protein</fullName>
    </recommendedName>
</protein>
<organism evidence="2 3">
    <name type="scientific">Mytilus edulis</name>
    <name type="common">Blue mussel</name>
    <dbReference type="NCBI Taxonomy" id="6550"/>
    <lineage>
        <taxon>Eukaryota</taxon>
        <taxon>Metazoa</taxon>
        <taxon>Spiralia</taxon>
        <taxon>Lophotrochozoa</taxon>
        <taxon>Mollusca</taxon>
        <taxon>Bivalvia</taxon>
        <taxon>Autobranchia</taxon>
        <taxon>Pteriomorphia</taxon>
        <taxon>Mytilida</taxon>
        <taxon>Mytiloidea</taxon>
        <taxon>Mytilidae</taxon>
        <taxon>Mytilinae</taxon>
        <taxon>Mytilus</taxon>
    </lineage>
</organism>
<keyword evidence="3" id="KW-1185">Reference proteome</keyword>
<proteinExistence type="predicted"/>
<evidence type="ECO:0000259" key="1">
    <source>
        <dbReference type="Pfam" id="PF20700"/>
    </source>
</evidence>
<evidence type="ECO:0000313" key="2">
    <source>
        <dbReference type="EMBL" id="CAG2205860.1"/>
    </source>
</evidence>
<dbReference type="EMBL" id="CAJPWZ010001030">
    <property type="protein sequence ID" value="CAG2205860.1"/>
    <property type="molecule type" value="Genomic_DNA"/>
</dbReference>
<dbReference type="OrthoDB" id="6073242at2759"/>